<evidence type="ECO:0000313" key="2">
    <source>
        <dbReference type="EMBL" id="QUF04393.1"/>
    </source>
</evidence>
<gene>
    <name evidence="2" type="ORF">KCV87_34680</name>
</gene>
<dbReference type="InterPro" id="IPR045431">
    <property type="entry name" value="EAD2"/>
</dbReference>
<protein>
    <recommendedName>
        <fullName evidence="1">Effector-associated domain-containing protein</fullName>
    </recommendedName>
</protein>
<dbReference type="AlphaFoldDB" id="A0AA45L7S7"/>
<dbReference type="Proteomes" id="UP000677152">
    <property type="component" value="Chromosome"/>
</dbReference>
<dbReference type="Pfam" id="PF19956">
    <property type="entry name" value="EAD2"/>
    <property type="match status" value="1"/>
</dbReference>
<accession>A0AA45L7S7</accession>
<sequence length="313" mass="33458">MLSPSLPLHHGIVMLDVEGYGSDERTDEHRASVHNGLNSAVRRAFSATGADWTACTYQDGGDGGLLLVPASVPKLLLLSPMLASLAAEVARHNAVSSPAATIRLRCCLHAGEVRSVEHGIVGGGVVHASRLLASEPLRAARRGSDSPVVLIVSDLFYRDVVRHDPAEEPDRYRRVDVAVKELRAPAWIRDGAAPASIDPPDLTGGSEAGRAPAAPVIRFTEVVDALLAVPSVHDEASRRFLLDVLSARIRDAVPHHPRTRFHVHALVRTCAGYEGGLVELLAAVRELEGDSEAVRRAEVVVRSWTDAQGRAGS</sequence>
<evidence type="ECO:0000313" key="3">
    <source>
        <dbReference type="Proteomes" id="UP000677152"/>
    </source>
</evidence>
<dbReference type="EMBL" id="CP073249">
    <property type="protein sequence ID" value="QUF04393.1"/>
    <property type="molecule type" value="Genomic_DNA"/>
</dbReference>
<proteinExistence type="predicted"/>
<reference evidence="2" key="1">
    <citation type="submission" date="2021-04" db="EMBL/GenBank/DDBJ databases">
        <title>Genomic sequence of Actinosynnema pretiosum subsp. pretiosum ATCC 31280 (C-14919).</title>
        <authorList>
            <person name="Bai L."/>
            <person name="Wang X."/>
            <person name="Xiao Y."/>
        </authorList>
    </citation>
    <scope>NUCLEOTIDE SEQUENCE</scope>
    <source>
        <strain evidence="2">ATCC 31280</strain>
    </source>
</reference>
<evidence type="ECO:0000259" key="1">
    <source>
        <dbReference type="Pfam" id="PF19956"/>
    </source>
</evidence>
<organism evidence="2 3">
    <name type="scientific">Actinosynnema pretiosum subsp. pretiosum</name>
    <dbReference type="NCBI Taxonomy" id="103721"/>
    <lineage>
        <taxon>Bacteria</taxon>
        <taxon>Bacillati</taxon>
        <taxon>Actinomycetota</taxon>
        <taxon>Actinomycetes</taxon>
        <taxon>Pseudonocardiales</taxon>
        <taxon>Pseudonocardiaceae</taxon>
        <taxon>Actinosynnema</taxon>
    </lineage>
</organism>
<feature type="domain" description="Effector-associated" evidence="1">
    <location>
        <begin position="223"/>
        <end position="301"/>
    </location>
</feature>
<name>A0AA45L7S7_9PSEU</name>